<evidence type="ECO:0000313" key="1">
    <source>
        <dbReference type="EMBL" id="WAL65420.1"/>
    </source>
</evidence>
<evidence type="ECO:0008006" key="3">
    <source>
        <dbReference type="Google" id="ProtNLM"/>
    </source>
</evidence>
<name>A0ABY7B0E0_9PSEU</name>
<reference evidence="1" key="1">
    <citation type="submission" date="2022-11" db="EMBL/GenBank/DDBJ databases">
        <authorList>
            <person name="Mo P."/>
        </authorList>
    </citation>
    <scope>NUCLEOTIDE SEQUENCE</scope>
    <source>
        <strain evidence="1">HUAS 11-8</strain>
    </source>
</reference>
<dbReference type="EMBL" id="CP113836">
    <property type="protein sequence ID" value="WAL65420.1"/>
    <property type="molecule type" value="Genomic_DNA"/>
</dbReference>
<organism evidence="1 2">
    <name type="scientific">Amycolatopsis cynarae</name>
    <dbReference type="NCBI Taxonomy" id="2995223"/>
    <lineage>
        <taxon>Bacteria</taxon>
        <taxon>Bacillati</taxon>
        <taxon>Actinomycetota</taxon>
        <taxon>Actinomycetes</taxon>
        <taxon>Pseudonocardiales</taxon>
        <taxon>Pseudonocardiaceae</taxon>
        <taxon>Amycolatopsis</taxon>
    </lineage>
</organism>
<dbReference type="RefSeq" id="WP_268755578.1">
    <property type="nucleotide sequence ID" value="NZ_CP113836.1"/>
</dbReference>
<protein>
    <recommendedName>
        <fullName evidence="3">Nucleotide modification associated domain-containing protein</fullName>
    </recommendedName>
</protein>
<sequence>MSYPRYRRGTFAVIDGVSYPVLYANGDNYVRFGDGDDRPTPYPRDSPVPVDLCERVISVQVYASYRGHSVLVDGVDELGGARVMDAEWDGEWATINGFVQENRYEYYKHIDLRDLRDYYEKQSDLLFTRWRAAHFARPIEGHQLRGGWANGEPAVVGGRPRSGILEIEDGRVAEVTTRAEYRGFPCEIAGISPDGSVGLYYVGVDQERAEADGFRLRDGRPAKTVHVYDLARYHEHHLDLQFERWRQSREFSTER</sequence>
<accession>A0ABY7B0E0</accession>
<evidence type="ECO:0000313" key="2">
    <source>
        <dbReference type="Proteomes" id="UP001163203"/>
    </source>
</evidence>
<gene>
    <name evidence="1" type="ORF">ORV05_31775</name>
</gene>
<proteinExistence type="predicted"/>
<dbReference type="Proteomes" id="UP001163203">
    <property type="component" value="Chromosome"/>
</dbReference>
<keyword evidence="2" id="KW-1185">Reference proteome</keyword>